<evidence type="ECO:0000256" key="1">
    <source>
        <dbReference type="SAM" id="SignalP"/>
    </source>
</evidence>
<organism evidence="2 3">
    <name type="scientific">Aquibium carbonis</name>
    <dbReference type="NCBI Taxonomy" id="2495581"/>
    <lineage>
        <taxon>Bacteria</taxon>
        <taxon>Pseudomonadati</taxon>
        <taxon>Pseudomonadota</taxon>
        <taxon>Alphaproteobacteria</taxon>
        <taxon>Hyphomicrobiales</taxon>
        <taxon>Phyllobacteriaceae</taxon>
        <taxon>Aquibium</taxon>
    </lineage>
</organism>
<dbReference type="Gene3D" id="2.30.30.40">
    <property type="entry name" value="SH3 Domains"/>
    <property type="match status" value="1"/>
</dbReference>
<sequence length="251" mass="26253">MIITLRQPMTRIFVAIAALFAFGGVAAQAQNPDGAAAEDGPIETIVAVVHGLSHNDLLNVRATASPLGLVLARIPNGTMLTRLECATSRNTQWCRVEVPELDGLVGWTPARYLHFSTDGDDRVDVGPAALPVPPVIDPSQITVGILPDPLPMPEDPLAFSPPVPTGGGGGDLQTVLLVPAPDGPAVIDAAGEARKIEGSAAELALAYATRRDPASSEVYSAFEGPAEPEQPDGAFHARICCDLTDRGFERP</sequence>
<keyword evidence="3" id="KW-1185">Reference proteome</keyword>
<evidence type="ECO:0000313" key="3">
    <source>
        <dbReference type="Proteomes" id="UP000278398"/>
    </source>
</evidence>
<accession>A0A429YL17</accession>
<dbReference type="OrthoDB" id="964913at2"/>
<comment type="caution">
    <text evidence="2">The sequence shown here is derived from an EMBL/GenBank/DDBJ whole genome shotgun (WGS) entry which is preliminary data.</text>
</comment>
<reference evidence="2 3" key="1">
    <citation type="submission" date="2018-12" db="EMBL/GenBank/DDBJ databases">
        <title>Mesorhizobium carbonis sp. nov., isolated from coal mine water.</title>
        <authorList>
            <person name="Xin W."/>
            <person name="Xu Z."/>
            <person name="Xiang F."/>
            <person name="Zhang J."/>
            <person name="Xi L."/>
            <person name="Liu J."/>
        </authorList>
    </citation>
    <scope>NUCLEOTIDE SEQUENCE [LARGE SCALE GENOMIC DNA]</scope>
    <source>
        <strain evidence="2 3">B2.3</strain>
    </source>
</reference>
<proteinExistence type="predicted"/>
<dbReference type="EMBL" id="RWKW01000118">
    <property type="protein sequence ID" value="RST82134.1"/>
    <property type="molecule type" value="Genomic_DNA"/>
</dbReference>
<feature type="signal peptide" evidence="1">
    <location>
        <begin position="1"/>
        <end position="29"/>
    </location>
</feature>
<dbReference type="AlphaFoldDB" id="A0A429YL17"/>
<gene>
    <name evidence="2" type="ORF">EJC49_23635</name>
</gene>
<feature type="chain" id="PRO_5019022964" evidence="1">
    <location>
        <begin position="30"/>
        <end position="251"/>
    </location>
</feature>
<dbReference type="Proteomes" id="UP000278398">
    <property type="component" value="Unassembled WGS sequence"/>
</dbReference>
<protein>
    <submittedName>
        <fullName evidence="2">SH3 domain-containing protein</fullName>
    </submittedName>
</protein>
<evidence type="ECO:0000313" key="2">
    <source>
        <dbReference type="EMBL" id="RST82134.1"/>
    </source>
</evidence>
<keyword evidence="1" id="KW-0732">Signal</keyword>
<dbReference type="RefSeq" id="WP_148106329.1">
    <property type="nucleotide sequence ID" value="NZ_RWKW01000118.1"/>
</dbReference>
<feature type="non-terminal residue" evidence="2">
    <location>
        <position position="251"/>
    </location>
</feature>
<name>A0A429YL17_9HYPH</name>